<keyword evidence="2" id="KW-1185">Reference proteome</keyword>
<accession>A0A6J0NNV2</accession>
<dbReference type="PANTHER" id="PTHR35711:SF9">
    <property type="entry name" value="GENOME ASSEMBLY, CHROMOSOME: A03"/>
    <property type="match status" value="1"/>
</dbReference>
<evidence type="ECO:0000313" key="3">
    <source>
        <dbReference type="RefSeq" id="XP_018486359.1"/>
    </source>
</evidence>
<feature type="compositionally biased region" description="Basic and acidic residues" evidence="1">
    <location>
        <begin position="86"/>
        <end position="96"/>
    </location>
</feature>
<reference evidence="3" key="2">
    <citation type="submission" date="2025-08" db="UniProtKB">
        <authorList>
            <consortium name="RefSeq"/>
        </authorList>
    </citation>
    <scope>IDENTIFICATION</scope>
    <source>
        <tissue evidence="3">Leaf</tissue>
    </source>
</reference>
<name>A0A6J0NNV2_RAPSA</name>
<feature type="compositionally biased region" description="Acidic residues" evidence="1">
    <location>
        <begin position="148"/>
        <end position="184"/>
    </location>
</feature>
<proteinExistence type="predicted"/>
<feature type="compositionally biased region" description="Acidic residues" evidence="1">
    <location>
        <begin position="97"/>
        <end position="140"/>
    </location>
</feature>
<evidence type="ECO:0000256" key="1">
    <source>
        <dbReference type="SAM" id="MobiDB-lite"/>
    </source>
</evidence>
<dbReference type="GeneID" id="108856950"/>
<dbReference type="AlphaFoldDB" id="A0A6J0NNV2"/>
<dbReference type="Proteomes" id="UP000504610">
    <property type="component" value="Chromosome 5"/>
</dbReference>
<gene>
    <name evidence="3" type="primary">LOC108856950</name>
</gene>
<reference evidence="2" key="1">
    <citation type="journal article" date="2019" name="Database">
        <title>The radish genome database (RadishGD): an integrated information resource for radish genomics.</title>
        <authorList>
            <person name="Yu H.J."/>
            <person name="Baek S."/>
            <person name="Lee Y.J."/>
            <person name="Cho A."/>
            <person name="Mun J.H."/>
        </authorList>
    </citation>
    <scope>NUCLEOTIDE SEQUENCE [LARGE SCALE GENOMIC DNA]</scope>
    <source>
        <strain evidence="2">cv. WK10039</strain>
    </source>
</reference>
<feature type="region of interest" description="Disordered" evidence="1">
    <location>
        <begin position="82"/>
        <end position="194"/>
    </location>
</feature>
<protein>
    <submittedName>
        <fullName evidence="3">Uncharacterized protein LOC108856950 isoform X1</fullName>
    </submittedName>
</protein>
<organism evidence="2 3">
    <name type="scientific">Raphanus sativus</name>
    <name type="common">Radish</name>
    <name type="synonym">Raphanus raphanistrum var. sativus</name>
    <dbReference type="NCBI Taxonomy" id="3726"/>
    <lineage>
        <taxon>Eukaryota</taxon>
        <taxon>Viridiplantae</taxon>
        <taxon>Streptophyta</taxon>
        <taxon>Embryophyta</taxon>
        <taxon>Tracheophyta</taxon>
        <taxon>Spermatophyta</taxon>
        <taxon>Magnoliopsida</taxon>
        <taxon>eudicotyledons</taxon>
        <taxon>Gunneridae</taxon>
        <taxon>Pentapetalae</taxon>
        <taxon>rosids</taxon>
        <taxon>malvids</taxon>
        <taxon>Brassicales</taxon>
        <taxon>Brassicaceae</taxon>
        <taxon>Brassiceae</taxon>
        <taxon>Raphanus</taxon>
    </lineage>
</organism>
<sequence>MLSVSSSLTVSPLQVQLQFRVDMEVVAARSMEETQRQQTWACSATETLLILLGRNLACLLLAAESLLIGLIAEDQRLSVKKGYKKGRPDEENKDGSDSDDNDDDDDEDADADDDDDEDDANDENFSGDEGEEEADPEDDPAPNGGAGSDDDDDDDGDDESDSDDDDDDEDEEDEDDEEEEDDEDVRQPPAKKRK</sequence>
<dbReference type="KEGG" id="rsz:108856950"/>
<evidence type="ECO:0000313" key="2">
    <source>
        <dbReference type="Proteomes" id="UP000504610"/>
    </source>
</evidence>
<dbReference type="RefSeq" id="XP_018486359.1">
    <property type="nucleotide sequence ID" value="XM_018630857.2"/>
</dbReference>
<dbReference type="PANTHER" id="PTHR35711">
    <property type="entry name" value="EXPRESSED PROTEIN"/>
    <property type="match status" value="1"/>
</dbReference>